<evidence type="ECO:0008006" key="3">
    <source>
        <dbReference type="Google" id="ProtNLM"/>
    </source>
</evidence>
<dbReference type="PANTHER" id="PTHR12265">
    <property type="entry name" value="TRANSMEMBRANE PROTEIN 53"/>
    <property type="match status" value="1"/>
</dbReference>
<proteinExistence type="predicted"/>
<comment type="caution">
    <text evidence="1">The sequence shown here is derived from an EMBL/GenBank/DDBJ whole genome shotgun (WGS) entry which is preliminary data.</text>
</comment>
<keyword evidence="2" id="KW-1185">Reference proteome</keyword>
<dbReference type="Pfam" id="PF05705">
    <property type="entry name" value="DUF829"/>
    <property type="match status" value="1"/>
</dbReference>
<accession>A0A9W9M8Z8</accession>
<dbReference type="AlphaFoldDB" id="A0A9W9M8Z8"/>
<dbReference type="GO" id="GO:0072330">
    <property type="term" value="P:monocarboxylic acid biosynthetic process"/>
    <property type="evidence" value="ECO:0007669"/>
    <property type="project" value="UniProtKB-ARBA"/>
</dbReference>
<evidence type="ECO:0000313" key="1">
    <source>
        <dbReference type="EMBL" id="KAJ5194246.1"/>
    </source>
</evidence>
<dbReference type="InterPro" id="IPR008547">
    <property type="entry name" value="DUF829_TMEM53"/>
</dbReference>
<reference evidence="1" key="2">
    <citation type="journal article" date="2023" name="IMA Fungus">
        <title>Comparative genomic study of the Penicillium genus elucidates a diverse pangenome and 15 lateral gene transfer events.</title>
        <authorList>
            <person name="Petersen C."/>
            <person name="Sorensen T."/>
            <person name="Nielsen M.R."/>
            <person name="Sondergaard T.E."/>
            <person name="Sorensen J.L."/>
            <person name="Fitzpatrick D.A."/>
            <person name="Frisvad J.C."/>
            <person name="Nielsen K.L."/>
        </authorList>
    </citation>
    <scope>NUCLEOTIDE SEQUENCE</scope>
    <source>
        <strain evidence="1">IBT 16849</strain>
    </source>
</reference>
<protein>
    <recommendedName>
        <fullName evidence="3">Indole-diterpene biosynthesis protein PaxU</fullName>
    </recommendedName>
</protein>
<dbReference type="SUPFAM" id="SSF53474">
    <property type="entry name" value="alpha/beta-Hydrolases"/>
    <property type="match status" value="1"/>
</dbReference>
<name>A0A9W9M8Z8_9EURO</name>
<dbReference type="Proteomes" id="UP001150879">
    <property type="component" value="Unassembled WGS sequence"/>
</dbReference>
<reference evidence="1" key="1">
    <citation type="submission" date="2022-11" db="EMBL/GenBank/DDBJ databases">
        <authorList>
            <person name="Petersen C."/>
        </authorList>
    </citation>
    <scope>NUCLEOTIDE SEQUENCE</scope>
    <source>
        <strain evidence="1">IBT 16849</strain>
    </source>
</reference>
<dbReference type="EMBL" id="JAPQKP010000004">
    <property type="protein sequence ID" value="KAJ5194246.1"/>
    <property type="molecule type" value="Genomic_DNA"/>
</dbReference>
<gene>
    <name evidence="1" type="ORF">N7472_006712</name>
</gene>
<dbReference type="PANTHER" id="PTHR12265:SF36">
    <property type="entry name" value="P450, PUTATIVE (EUROFUNG)-RELATED"/>
    <property type="match status" value="1"/>
</dbReference>
<organism evidence="1 2">
    <name type="scientific">Penicillium cf. griseofulvum</name>
    <dbReference type="NCBI Taxonomy" id="2972120"/>
    <lineage>
        <taxon>Eukaryota</taxon>
        <taxon>Fungi</taxon>
        <taxon>Dikarya</taxon>
        <taxon>Ascomycota</taxon>
        <taxon>Pezizomycotina</taxon>
        <taxon>Eurotiomycetes</taxon>
        <taxon>Eurotiomycetidae</taxon>
        <taxon>Eurotiales</taxon>
        <taxon>Aspergillaceae</taxon>
        <taxon>Penicillium</taxon>
    </lineage>
</organism>
<dbReference type="GO" id="GO:0017000">
    <property type="term" value="P:antibiotic biosynthetic process"/>
    <property type="evidence" value="ECO:0007669"/>
    <property type="project" value="UniProtKB-ARBA"/>
</dbReference>
<sequence length="283" mass="31490">MVTTAENALAAFVRLGPSVYLQDPPNPSKKADRPVIFLAFWMNAPPRALAKYVTEYRRLVPSARIIFVTSSSNDFIWRLGTQARRARVAPAVEAMRGLVTPENPVVVHFFSNGGMSSTTNVLQTWKNTTGTPLPMSAMIIDSAPGSPSLRAGLKAFSFALPQMWILRLLGKSLLFAFLVLFKLIHSFSIFPDPISLARKLINDTSLVRAANPGGTLRRCYIYSDTDDLVDWRDVESHAANTEAEGWAVRRELFKNSPHVGHMRAEPDRYWGIVREYLGALVSV</sequence>
<dbReference type="InterPro" id="IPR029058">
    <property type="entry name" value="AB_hydrolase_fold"/>
</dbReference>
<evidence type="ECO:0000313" key="2">
    <source>
        <dbReference type="Proteomes" id="UP001150879"/>
    </source>
</evidence>